<dbReference type="GO" id="GO:0003677">
    <property type="term" value="F:DNA binding"/>
    <property type="evidence" value="ECO:0007669"/>
    <property type="project" value="UniProtKB-KW"/>
</dbReference>
<evidence type="ECO:0000256" key="4">
    <source>
        <dbReference type="ARBA" id="ARBA00023163"/>
    </source>
</evidence>
<sequence>MDIIKCKVLLTAVDAGSFSAAATILGYTPSGVTRIINALEKEIGFAILMRSHKGVKITKDGAQMLPLLRKLVHFHEQTEQLGAQIRGLDVGNLTIGTFYSIAACWLPEIIKAFQSDYPGIKVHTMEGANSDLLHWFEEHRIDCCFFSEYPVEGDWIPLKRDRLVVWLPQDHPKADLSVFPIEEINGAPFIETLPDCNTDIERFLREKKLRPDIRFTTIDNYTTYSMVAAGLGISLNKELMSVNWSGNVAIKPLDPPYYITLGIALPSLHNASPATKKFIAYAQKVIQNKYGEKM</sequence>
<reference evidence="6 7" key="1">
    <citation type="submission" date="2023-07" db="EMBL/GenBank/DDBJ databases">
        <title>Genomic Encyclopedia of Type Strains, Phase IV (KMG-IV): sequencing the most valuable type-strain genomes for metagenomic binning, comparative biology and taxonomic classification.</title>
        <authorList>
            <person name="Goeker M."/>
        </authorList>
    </citation>
    <scope>NUCLEOTIDE SEQUENCE [LARGE SCALE GENOMIC DNA]</scope>
    <source>
        <strain evidence="6 7">DSM 16980</strain>
    </source>
</reference>
<evidence type="ECO:0000259" key="5">
    <source>
        <dbReference type="PROSITE" id="PS50931"/>
    </source>
</evidence>
<protein>
    <submittedName>
        <fullName evidence="6">DNA-binding transcriptional LysR family regulator</fullName>
    </submittedName>
</protein>
<evidence type="ECO:0000256" key="3">
    <source>
        <dbReference type="ARBA" id="ARBA00023125"/>
    </source>
</evidence>
<dbReference type="InterPro" id="IPR036390">
    <property type="entry name" value="WH_DNA-bd_sf"/>
</dbReference>
<feature type="domain" description="HTH lysR-type" evidence="5">
    <location>
        <begin position="1"/>
        <end position="58"/>
    </location>
</feature>
<accession>A0ABT9YC87</accession>
<dbReference type="Gene3D" id="1.10.10.10">
    <property type="entry name" value="Winged helix-like DNA-binding domain superfamily/Winged helix DNA-binding domain"/>
    <property type="match status" value="1"/>
</dbReference>
<evidence type="ECO:0000313" key="7">
    <source>
        <dbReference type="Proteomes" id="UP001239167"/>
    </source>
</evidence>
<comment type="similarity">
    <text evidence="1">Belongs to the LysR transcriptional regulatory family.</text>
</comment>
<dbReference type="PROSITE" id="PS50931">
    <property type="entry name" value="HTH_LYSR"/>
    <property type="match status" value="1"/>
</dbReference>
<name>A0ABT9YC87_9FIRM</name>
<organism evidence="6 7">
    <name type="scientific">Pectinatus haikarae</name>
    <dbReference type="NCBI Taxonomy" id="349096"/>
    <lineage>
        <taxon>Bacteria</taxon>
        <taxon>Bacillati</taxon>
        <taxon>Bacillota</taxon>
        <taxon>Negativicutes</taxon>
        <taxon>Selenomonadales</taxon>
        <taxon>Selenomonadaceae</taxon>
        <taxon>Pectinatus</taxon>
    </lineage>
</organism>
<dbReference type="PANTHER" id="PTHR30346:SF0">
    <property type="entry name" value="HCA OPERON TRANSCRIPTIONAL ACTIVATOR HCAR"/>
    <property type="match status" value="1"/>
</dbReference>
<keyword evidence="3 6" id="KW-0238">DNA-binding</keyword>
<dbReference type="Pfam" id="PF00126">
    <property type="entry name" value="HTH_1"/>
    <property type="match status" value="1"/>
</dbReference>
<keyword evidence="4" id="KW-0804">Transcription</keyword>
<keyword evidence="2" id="KW-0805">Transcription regulation</keyword>
<dbReference type="InterPro" id="IPR005119">
    <property type="entry name" value="LysR_subst-bd"/>
</dbReference>
<dbReference type="RefSeq" id="WP_196605162.1">
    <property type="nucleotide sequence ID" value="NZ_CP116940.1"/>
</dbReference>
<dbReference type="Pfam" id="PF03466">
    <property type="entry name" value="LysR_substrate"/>
    <property type="match status" value="1"/>
</dbReference>
<evidence type="ECO:0000256" key="1">
    <source>
        <dbReference type="ARBA" id="ARBA00009437"/>
    </source>
</evidence>
<dbReference type="InterPro" id="IPR036388">
    <property type="entry name" value="WH-like_DNA-bd_sf"/>
</dbReference>
<keyword evidence="7" id="KW-1185">Reference proteome</keyword>
<comment type="caution">
    <text evidence="6">The sequence shown here is derived from an EMBL/GenBank/DDBJ whole genome shotgun (WGS) entry which is preliminary data.</text>
</comment>
<dbReference type="SUPFAM" id="SSF53850">
    <property type="entry name" value="Periplasmic binding protein-like II"/>
    <property type="match status" value="1"/>
</dbReference>
<gene>
    <name evidence="6" type="ORF">J2S01_002818</name>
</gene>
<dbReference type="SUPFAM" id="SSF46785">
    <property type="entry name" value="Winged helix' DNA-binding domain"/>
    <property type="match status" value="1"/>
</dbReference>
<dbReference type="InterPro" id="IPR000847">
    <property type="entry name" value="LysR_HTH_N"/>
</dbReference>
<proteinExistence type="inferred from homology"/>
<evidence type="ECO:0000313" key="6">
    <source>
        <dbReference type="EMBL" id="MDQ0205080.1"/>
    </source>
</evidence>
<dbReference type="EMBL" id="JAUSUE010000028">
    <property type="protein sequence ID" value="MDQ0205080.1"/>
    <property type="molecule type" value="Genomic_DNA"/>
</dbReference>
<dbReference type="Gene3D" id="3.40.190.290">
    <property type="match status" value="1"/>
</dbReference>
<dbReference type="Proteomes" id="UP001239167">
    <property type="component" value="Unassembled WGS sequence"/>
</dbReference>
<evidence type="ECO:0000256" key="2">
    <source>
        <dbReference type="ARBA" id="ARBA00023015"/>
    </source>
</evidence>
<dbReference type="CDD" id="cd05466">
    <property type="entry name" value="PBP2_LTTR_substrate"/>
    <property type="match status" value="1"/>
</dbReference>
<dbReference type="PANTHER" id="PTHR30346">
    <property type="entry name" value="TRANSCRIPTIONAL DUAL REGULATOR HCAR-RELATED"/>
    <property type="match status" value="1"/>
</dbReference>